<protein>
    <recommendedName>
        <fullName evidence="1">F-box domain-containing protein</fullName>
    </recommendedName>
</protein>
<evidence type="ECO:0000259" key="1">
    <source>
        <dbReference type="PROSITE" id="PS50181"/>
    </source>
</evidence>
<dbReference type="InterPro" id="IPR036047">
    <property type="entry name" value="F-box-like_dom_sf"/>
</dbReference>
<dbReference type="Gene3D" id="1.20.1280.50">
    <property type="match status" value="1"/>
</dbReference>
<dbReference type="InterPro" id="IPR001810">
    <property type="entry name" value="F-box_dom"/>
</dbReference>
<dbReference type="PROSITE" id="PS50181">
    <property type="entry name" value="FBOX"/>
    <property type="match status" value="1"/>
</dbReference>
<dbReference type="Pfam" id="PF12937">
    <property type="entry name" value="F-box-like"/>
    <property type="match status" value="1"/>
</dbReference>
<comment type="caution">
    <text evidence="2">The sequence shown here is derived from an EMBL/GenBank/DDBJ whole genome shotgun (WGS) entry which is preliminary data.</text>
</comment>
<evidence type="ECO:0000313" key="3">
    <source>
        <dbReference type="Proteomes" id="UP001176961"/>
    </source>
</evidence>
<name>A0AA36M3H4_CYLNA</name>
<proteinExistence type="predicted"/>
<dbReference type="Proteomes" id="UP001176961">
    <property type="component" value="Unassembled WGS sequence"/>
</dbReference>
<organism evidence="2 3">
    <name type="scientific">Cylicocyclus nassatus</name>
    <name type="common">Nematode worm</name>
    <dbReference type="NCBI Taxonomy" id="53992"/>
    <lineage>
        <taxon>Eukaryota</taxon>
        <taxon>Metazoa</taxon>
        <taxon>Ecdysozoa</taxon>
        <taxon>Nematoda</taxon>
        <taxon>Chromadorea</taxon>
        <taxon>Rhabditida</taxon>
        <taxon>Rhabditina</taxon>
        <taxon>Rhabditomorpha</taxon>
        <taxon>Strongyloidea</taxon>
        <taxon>Strongylidae</taxon>
        <taxon>Cylicocyclus</taxon>
    </lineage>
</organism>
<dbReference type="AlphaFoldDB" id="A0AA36M3H4"/>
<dbReference type="EMBL" id="CATQJL010000223">
    <property type="protein sequence ID" value="CAJ0597349.1"/>
    <property type="molecule type" value="Genomic_DNA"/>
</dbReference>
<gene>
    <name evidence="2" type="ORF">CYNAS_LOCUS9332</name>
</gene>
<reference evidence="2" key="1">
    <citation type="submission" date="2023-07" db="EMBL/GenBank/DDBJ databases">
        <authorList>
            <consortium name="CYATHOMIX"/>
        </authorList>
    </citation>
    <scope>NUCLEOTIDE SEQUENCE</scope>
    <source>
        <strain evidence="2">N/A</strain>
    </source>
</reference>
<feature type="domain" description="F-box" evidence="1">
    <location>
        <begin position="5"/>
        <end position="58"/>
    </location>
</feature>
<dbReference type="SUPFAM" id="SSF81383">
    <property type="entry name" value="F-box domain"/>
    <property type="match status" value="1"/>
</dbReference>
<dbReference type="CDD" id="cd09917">
    <property type="entry name" value="F-box_SF"/>
    <property type="match status" value="1"/>
</dbReference>
<evidence type="ECO:0000313" key="2">
    <source>
        <dbReference type="EMBL" id="CAJ0597349.1"/>
    </source>
</evidence>
<accession>A0AA36M3H4</accession>
<keyword evidence="3" id="KW-1185">Reference proteome</keyword>
<sequence>MRPPRRIIPNLPDIALRRIFQYLDYRGLCRAECICKRWQNIVMLIMRRNIHEITFEQFGATELSVCQVVPLRRLTVTCPAKELDFEAGVLRRSRLSLVRMTTDVQFLGNLQYVYVNKDARRRYFSNVEELWLLVVACTDEVIERFLRIEEMLFSEITKLTFQVHVMAGLYKNVATVVRAFMLRYPKTSLHLELHADNSKMIISQLEELHALNVDKIKIICTEFDLPMLRLQQVYEIMQKRELLAKNIALRDWTLVVSGSTPITAHPIDTLRISSCTIDVDDFISSIQLTAKQIVSADGKKAVPPVKRSKTVAGIGLEKNDGTKKTVKKVVKRKKKLFIKKLEIAGQCTLRGLQFLQDKAHIELQKRLSVAVPGLEVDCEDIYYAW</sequence>